<evidence type="ECO:0000256" key="2">
    <source>
        <dbReference type="ARBA" id="ARBA00006683"/>
    </source>
</evidence>
<evidence type="ECO:0000256" key="5">
    <source>
        <dbReference type="ARBA" id="ARBA00022989"/>
    </source>
</evidence>
<evidence type="ECO:0000256" key="3">
    <source>
        <dbReference type="ARBA" id="ARBA00022475"/>
    </source>
</evidence>
<keyword evidence="10" id="KW-1185">Reference proteome</keyword>
<evidence type="ECO:0000259" key="8">
    <source>
        <dbReference type="Pfam" id="PF02706"/>
    </source>
</evidence>
<evidence type="ECO:0000256" key="7">
    <source>
        <dbReference type="SAM" id="Phobius"/>
    </source>
</evidence>
<keyword evidence="6 7" id="KW-0472">Membrane</keyword>
<evidence type="ECO:0000313" key="9">
    <source>
        <dbReference type="EMBL" id="ASN06005.1"/>
    </source>
</evidence>
<proteinExistence type="inferred from homology"/>
<keyword evidence="4 7" id="KW-0812">Transmembrane</keyword>
<keyword evidence="3" id="KW-1003">Cell membrane</keyword>
<sequence>MSKLKQDSLIGNIKEKEINLKDYYVLIKKRIWIVIVIAILTALAGYAYSNINNTPLYQTSTRIIIGSSESGGDMQTLMVMIKDPIIMEMVKDELQLTRPAEAIASGISAEVIDDSRVVKISVTDQDSMMAVAIANTTADVFKREIANILNFKEVQLLSDAKENPNPINETQNRTTIIGLVFGIFVGVGLVFLLDSLDVTVKRESEVEEILGVPVIGIISNMNKKKVVSKKVNVPVVESRGETVDV</sequence>
<protein>
    <submittedName>
        <fullName evidence="9">Capsular biosynthesis protein</fullName>
    </submittedName>
</protein>
<dbReference type="InterPro" id="IPR003856">
    <property type="entry name" value="LPS_length_determ_N"/>
</dbReference>
<keyword evidence="5 7" id="KW-1133">Transmembrane helix</keyword>
<evidence type="ECO:0000256" key="6">
    <source>
        <dbReference type="ARBA" id="ARBA00023136"/>
    </source>
</evidence>
<evidence type="ECO:0000313" key="10">
    <source>
        <dbReference type="Proteomes" id="UP000204391"/>
    </source>
</evidence>
<feature type="transmembrane region" description="Helical" evidence="7">
    <location>
        <begin position="175"/>
        <end position="193"/>
    </location>
</feature>
<evidence type="ECO:0000256" key="4">
    <source>
        <dbReference type="ARBA" id="ARBA00022692"/>
    </source>
</evidence>
<accession>A0A221MED1</accession>
<feature type="transmembrane region" description="Helical" evidence="7">
    <location>
        <begin position="31"/>
        <end position="49"/>
    </location>
</feature>
<name>A0A221MED1_9BACI</name>
<dbReference type="AlphaFoldDB" id="A0A221MED1"/>
<dbReference type="KEGG" id="vne:CFK40_13745"/>
<comment type="similarity">
    <text evidence="2">Belongs to the CpsC/CapA family.</text>
</comment>
<feature type="domain" description="Polysaccharide chain length determinant N-terminal" evidence="8">
    <location>
        <begin position="17"/>
        <end position="77"/>
    </location>
</feature>
<dbReference type="GO" id="GO:0005886">
    <property type="term" value="C:plasma membrane"/>
    <property type="evidence" value="ECO:0007669"/>
    <property type="project" value="UniProtKB-SubCell"/>
</dbReference>
<dbReference type="RefSeq" id="WP_089532852.1">
    <property type="nucleotide sequence ID" value="NZ_CP022437.1"/>
</dbReference>
<gene>
    <name evidence="9" type="ORF">CFK40_13745</name>
</gene>
<dbReference type="Proteomes" id="UP000204391">
    <property type="component" value="Chromosome"/>
</dbReference>
<dbReference type="OrthoDB" id="2365115at2"/>
<dbReference type="EMBL" id="CP022437">
    <property type="protein sequence ID" value="ASN06005.1"/>
    <property type="molecule type" value="Genomic_DNA"/>
</dbReference>
<comment type="subcellular location">
    <subcellularLocation>
        <location evidence="1">Cell membrane</location>
        <topology evidence="1">Multi-pass membrane protein</topology>
    </subcellularLocation>
</comment>
<reference evidence="9 10" key="1">
    <citation type="journal article" date="2003" name="Int. J. Syst. Evol. Microbiol.">
        <title>Virgibacillus carmonensis sp. nov., Virgibacillus necropolis sp. nov. and Virgibacillus picturae sp. nov., three novel species isolated from deteriorated mural paintings, transfer of the species of the genus salibacillus to Virgibacillus, as Virgibacillus marismortui comb. nov. and Virgibacillus salexigens comb. nov., and emended description of the genus Virgibacillus.</title>
        <authorList>
            <person name="Heyrman J."/>
            <person name="Logan N.A."/>
            <person name="Busse H.J."/>
            <person name="Balcaen A."/>
            <person name="Lebbe L."/>
            <person name="Rodriguez-Diaz M."/>
            <person name="Swings J."/>
            <person name="De Vos P."/>
        </authorList>
    </citation>
    <scope>NUCLEOTIDE SEQUENCE [LARGE SCALE GENOMIC DNA]</scope>
    <source>
        <strain evidence="9 10">LMG 19488</strain>
    </source>
</reference>
<dbReference type="Pfam" id="PF02706">
    <property type="entry name" value="Wzz"/>
    <property type="match status" value="1"/>
</dbReference>
<dbReference type="PANTHER" id="PTHR32309:SF31">
    <property type="entry name" value="CAPSULAR EXOPOLYSACCHARIDE FAMILY"/>
    <property type="match status" value="1"/>
</dbReference>
<dbReference type="PANTHER" id="PTHR32309">
    <property type="entry name" value="TYROSINE-PROTEIN KINASE"/>
    <property type="match status" value="1"/>
</dbReference>
<organism evidence="9 10">
    <name type="scientific">Virgibacillus necropolis</name>
    <dbReference type="NCBI Taxonomy" id="163877"/>
    <lineage>
        <taxon>Bacteria</taxon>
        <taxon>Bacillati</taxon>
        <taxon>Bacillota</taxon>
        <taxon>Bacilli</taxon>
        <taxon>Bacillales</taxon>
        <taxon>Bacillaceae</taxon>
        <taxon>Virgibacillus</taxon>
    </lineage>
</organism>
<dbReference type="InterPro" id="IPR050445">
    <property type="entry name" value="Bact_polysacc_biosynth/exp"/>
</dbReference>
<evidence type="ECO:0000256" key="1">
    <source>
        <dbReference type="ARBA" id="ARBA00004651"/>
    </source>
</evidence>